<feature type="transmembrane region" description="Helical" evidence="1">
    <location>
        <begin position="35"/>
        <end position="57"/>
    </location>
</feature>
<evidence type="ECO:0000313" key="2">
    <source>
        <dbReference type="EMBL" id="GGL55703.1"/>
    </source>
</evidence>
<organism evidence="2 3">
    <name type="scientific">Sporolactobacillus putidus</name>
    <dbReference type="NCBI Taxonomy" id="492735"/>
    <lineage>
        <taxon>Bacteria</taxon>
        <taxon>Bacillati</taxon>
        <taxon>Bacillota</taxon>
        <taxon>Bacilli</taxon>
        <taxon>Bacillales</taxon>
        <taxon>Sporolactobacillaceae</taxon>
        <taxon>Sporolactobacillus</taxon>
    </lineage>
</organism>
<proteinExistence type="predicted"/>
<dbReference type="Proteomes" id="UP000654670">
    <property type="component" value="Unassembled WGS sequence"/>
</dbReference>
<accession>A0A917W2M9</accession>
<keyword evidence="1" id="KW-0472">Membrane</keyword>
<dbReference type="RefSeq" id="WP_188802940.1">
    <property type="nucleotide sequence ID" value="NZ_BMOK01000007.1"/>
</dbReference>
<feature type="transmembrane region" description="Helical" evidence="1">
    <location>
        <begin position="7"/>
        <end position="29"/>
    </location>
</feature>
<evidence type="ECO:0000256" key="1">
    <source>
        <dbReference type="SAM" id="Phobius"/>
    </source>
</evidence>
<sequence length="194" mass="23751">MFSDKQFWKWLILWILLIVVLIVLIYLPFHQLNPIQKVIGSIIGSMISAGAALFVFYRQNERQRKQDEEKKNKEIIEKEKRQSLYVKRINYIKEQIGEEAQSIAIYIRLIRNRDEKNFDHIRDNKKIIDSYIEELDKFNQNMLIINQLDEYMEMIRYLRDWERETNINQSLHRLDLLEQNFFHLADKFIDNKFH</sequence>
<protein>
    <submittedName>
        <fullName evidence="2">Uncharacterized protein</fullName>
    </submittedName>
</protein>
<name>A0A917W2M9_9BACL</name>
<reference evidence="2" key="2">
    <citation type="submission" date="2020-09" db="EMBL/GenBank/DDBJ databases">
        <authorList>
            <person name="Sun Q."/>
            <person name="Ohkuma M."/>
        </authorList>
    </citation>
    <scope>NUCLEOTIDE SEQUENCE</scope>
    <source>
        <strain evidence="2">JCM 15325</strain>
    </source>
</reference>
<keyword evidence="1" id="KW-1133">Transmembrane helix</keyword>
<dbReference type="EMBL" id="BMOK01000007">
    <property type="protein sequence ID" value="GGL55703.1"/>
    <property type="molecule type" value="Genomic_DNA"/>
</dbReference>
<keyword evidence="1" id="KW-0812">Transmembrane</keyword>
<reference evidence="2" key="1">
    <citation type="journal article" date="2014" name="Int. J. Syst. Evol. Microbiol.">
        <title>Complete genome sequence of Corynebacterium casei LMG S-19264T (=DSM 44701T), isolated from a smear-ripened cheese.</title>
        <authorList>
            <consortium name="US DOE Joint Genome Institute (JGI-PGF)"/>
            <person name="Walter F."/>
            <person name="Albersmeier A."/>
            <person name="Kalinowski J."/>
            <person name="Ruckert C."/>
        </authorList>
    </citation>
    <scope>NUCLEOTIDE SEQUENCE</scope>
    <source>
        <strain evidence="2">JCM 15325</strain>
    </source>
</reference>
<comment type="caution">
    <text evidence="2">The sequence shown here is derived from an EMBL/GenBank/DDBJ whole genome shotgun (WGS) entry which is preliminary data.</text>
</comment>
<evidence type="ECO:0000313" key="3">
    <source>
        <dbReference type="Proteomes" id="UP000654670"/>
    </source>
</evidence>
<dbReference type="AlphaFoldDB" id="A0A917W2M9"/>
<keyword evidence="3" id="KW-1185">Reference proteome</keyword>
<gene>
    <name evidence="2" type="ORF">GCM10007968_19780</name>
</gene>